<dbReference type="EMBL" id="JAPHNI010000209">
    <property type="protein sequence ID" value="KAJ8114173.1"/>
    <property type="molecule type" value="Genomic_DNA"/>
</dbReference>
<reference evidence="1" key="1">
    <citation type="submission" date="2022-11" db="EMBL/GenBank/DDBJ databases">
        <title>Genome Sequence of Boeremia exigua.</title>
        <authorList>
            <person name="Buettner E."/>
        </authorList>
    </citation>
    <scope>NUCLEOTIDE SEQUENCE</scope>
    <source>
        <strain evidence="1">CU02</strain>
    </source>
</reference>
<evidence type="ECO:0000313" key="2">
    <source>
        <dbReference type="Proteomes" id="UP001153331"/>
    </source>
</evidence>
<evidence type="ECO:0000313" key="1">
    <source>
        <dbReference type="EMBL" id="KAJ8114173.1"/>
    </source>
</evidence>
<sequence>MSDSLQHSNAATGCNLALARDLENLPLELIEQVIGEATFEQMVRLSSWAGPRLKHAFEISPSWRYLFGSEEDRTSWQRCLLTTDNLNAVYHNCRNVLGPYRSYSRIYNRRCWHSDCVRPGCSKDVSFLPWNVSPKDQGAYMLRSLWLEKLNAQLCEASPFDSLPFLKDIHAYVPAEGQTLFKQLGNPEQRKFSEVELETVTHLFQQALTARKTALVSELRRLAALYETHPTLLKSAFAPQSSRPSAHHLPEQFRQRARKLATPPSLYSRLCCRTYFQDEFTALVPYDWTLRFFVAATGKEQDLLENYQFVLDGITSYYLRDVEHSSKRHSMRTTGTPYSLPSRRKEDTQFLAGKSGPTRGRGGPYSAHSEIELVWLETFVELVASLVEKYPEAAWAAQAEDLVKEAKVDDLADSLATNMRWDDDDFGSGLPVLFGVE</sequence>
<comment type="caution">
    <text evidence="1">The sequence shown here is derived from an EMBL/GenBank/DDBJ whole genome shotgun (WGS) entry which is preliminary data.</text>
</comment>
<keyword evidence="2" id="KW-1185">Reference proteome</keyword>
<accession>A0ACC2IGA3</accession>
<organism evidence="1 2">
    <name type="scientific">Boeremia exigua</name>
    <dbReference type="NCBI Taxonomy" id="749465"/>
    <lineage>
        <taxon>Eukaryota</taxon>
        <taxon>Fungi</taxon>
        <taxon>Dikarya</taxon>
        <taxon>Ascomycota</taxon>
        <taxon>Pezizomycotina</taxon>
        <taxon>Dothideomycetes</taxon>
        <taxon>Pleosporomycetidae</taxon>
        <taxon>Pleosporales</taxon>
        <taxon>Pleosporineae</taxon>
        <taxon>Didymellaceae</taxon>
        <taxon>Boeremia</taxon>
    </lineage>
</organism>
<proteinExistence type="predicted"/>
<name>A0ACC2IGA3_9PLEO</name>
<dbReference type="Proteomes" id="UP001153331">
    <property type="component" value="Unassembled WGS sequence"/>
</dbReference>
<protein>
    <submittedName>
        <fullName evidence="1">Uncharacterized protein</fullName>
    </submittedName>
</protein>
<gene>
    <name evidence="1" type="ORF">OPT61_g3891</name>
</gene>